<dbReference type="Proteomes" id="UP000183987">
    <property type="component" value="Unassembled WGS sequence"/>
</dbReference>
<keyword evidence="2" id="KW-0058">Aromatic hydrocarbons catabolism</keyword>
<dbReference type="GO" id="GO:0004301">
    <property type="term" value="F:epoxide hydrolase activity"/>
    <property type="evidence" value="ECO:0007669"/>
    <property type="project" value="TreeGrafter"/>
</dbReference>
<sequence length="411" mass="44951">MIDPITRRTALVGLAAFVAGPAHAQTPSSQSQDPTMAATSFTIDIPDEVIQDLKNRLAATRLPDQIDGSGWSYGTDTAWLSELLAYWASDYDWPAAQARLNAFDNFKAAIDGLDIHFIHARSDHADAVPLLMLHGWPSSFVQMLDIIPLLTQPVDDGPAFHVVAASLPGYGFSGIPTSPGMSPGAIAPYMHTLMTDVLGYDRYGLRSSDLGAGVAAPMAGTYADAVIGSHTGGTNPYLQGPIPDDLTEEEQTFAQNAQNWMQQEMAYAMLQSSKPQTLAVALNDSPAGLASWILEKFWRWTDHDGDLTTVIDRDALLTNLTIYWATQTINPSMRLYAEAVRAQGGWTMPQVPVGYLMPDNDMFRTPRSWIERQGPVAHWTVAAKGGHFMEWEQPQVVADDLRLFFGALGQR</sequence>
<dbReference type="InterPro" id="IPR010497">
    <property type="entry name" value="Epoxide_hydro_N"/>
</dbReference>
<feature type="active site" description="Nucleophile" evidence="4">
    <location>
        <position position="209"/>
    </location>
</feature>
<dbReference type="SUPFAM" id="SSF53474">
    <property type="entry name" value="alpha/beta-Hydrolases"/>
    <property type="match status" value="1"/>
</dbReference>
<dbReference type="RefSeq" id="WP_084114384.1">
    <property type="nucleotide sequence ID" value="NZ_FQUE01000005.1"/>
</dbReference>
<dbReference type="AlphaFoldDB" id="A0A1M5ALZ8"/>
<dbReference type="STRING" id="366533.SAMN05444339_10522"/>
<gene>
    <name evidence="7" type="ORF">SAMN05444339_10522</name>
</gene>
<reference evidence="8" key="1">
    <citation type="submission" date="2016-11" db="EMBL/GenBank/DDBJ databases">
        <authorList>
            <person name="Varghese N."/>
            <person name="Submissions S."/>
        </authorList>
    </citation>
    <scope>NUCLEOTIDE SEQUENCE [LARGE SCALE GENOMIC DNA]</scope>
    <source>
        <strain evidence="8">DSM 29326</strain>
    </source>
</reference>
<evidence type="ECO:0000256" key="3">
    <source>
        <dbReference type="ARBA" id="ARBA00022801"/>
    </source>
</evidence>
<feature type="signal peptide" evidence="5">
    <location>
        <begin position="1"/>
        <end position="24"/>
    </location>
</feature>
<dbReference type="Gene3D" id="3.40.50.1820">
    <property type="entry name" value="alpha/beta hydrolase"/>
    <property type="match status" value="1"/>
</dbReference>
<evidence type="ECO:0000256" key="5">
    <source>
        <dbReference type="SAM" id="SignalP"/>
    </source>
</evidence>
<evidence type="ECO:0000313" key="7">
    <source>
        <dbReference type="EMBL" id="SHF31300.1"/>
    </source>
</evidence>
<keyword evidence="8" id="KW-1185">Reference proteome</keyword>
<feature type="domain" description="Epoxide hydrolase N-terminal" evidence="6">
    <location>
        <begin position="39"/>
        <end position="142"/>
    </location>
</feature>
<keyword evidence="3" id="KW-0378">Hydrolase</keyword>
<evidence type="ECO:0000259" key="6">
    <source>
        <dbReference type="Pfam" id="PF06441"/>
    </source>
</evidence>
<evidence type="ECO:0000256" key="1">
    <source>
        <dbReference type="ARBA" id="ARBA00010088"/>
    </source>
</evidence>
<evidence type="ECO:0000256" key="4">
    <source>
        <dbReference type="PIRSR" id="PIRSR001112-1"/>
    </source>
</evidence>
<dbReference type="GO" id="GO:0097176">
    <property type="term" value="P:epoxide metabolic process"/>
    <property type="evidence" value="ECO:0007669"/>
    <property type="project" value="TreeGrafter"/>
</dbReference>
<feature type="chain" id="PRO_5013268353" evidence="5">
    <location>
        <begin position="25"/>
        <end position="411"/>
    </location>
</feature>
<dbReference type="PRINTS" id="PR00412">
    <property type="entry name" value="EPOXHYDRLASE"/>
</dbReference>
<evidence type="ECO:0000313" key="8">
    <source>
        <dbReference type="Proteomes" id="UP000183987"/>
    </source>
</evidence>
<proteinExistence type="inferred from homology"/>
<comment type="similarity">
    <text evidence="1">Belongs to the peptidase S33 family.</text>
</comment>
<feature type="active site" description="Proton acceptor" evidence="4">
    <location>
        <position position="387"/>
    </location>
</feature>
<dbReference type="Pfam" id="PF06441">
    <property type="entry name" value="EHN"/>
    <property type="match status" value="1"/>
</dbReference>
<dbReference type="EMBL" id="FQUE01000005">
    <property type="protein sequence ID" value="SHF31300.1"/>
    <property type="molecule type" value="Genomic_DNA"/>
</dbReference>
<organism evidence="7 8">
    <name type="scientific">Loktanella atrilutea</name>
    <dbReference type="NCBI Taxonomy" id="366533"/>
    <lineage>
        <taxon>Bacteria</taxon>
        <taxon>Pseudomonadati</taxon>
        <taxon>Pseudomonadota</taxon>
        <taxon>Alphaproteobacteria</taxon>
        <taxon>Rhodobacterales</taxon>
        <taxon>Roseobacteraceae</taxon>
        <taxon>Loktanella</taxon>
    </lineage>
</organism>
<dbReference type="InterPro" id="IPR000639">
    <property type="entry name" value="Epox_hydrolase-like"/>
</dbReference>
<dbReference type="PANTHER" id="PTHR21661:SF35">
    <property type="entry name" value="EPOXIDE HYDROLASE"/>
    <property type="match status" value="1"/>
</dbReference>
<dbReference type="PIRSF" id="PIRSF001112">
    <property type="entry name" value="Epoxide_hydrolase"/>
    <property type="match status" value="1"/>
</dbReference>
<dbReference type="InterPro" id="IPR029058">
    <property type="entry name" value="AB_hydrolase_fold"/>
</dbReference>
<accession>A0A1M5ALZ8</accession>
<keyword evidence="5" id="KW-0732">Signal</keyword>
<name>A0A1M5ALZ8_LOKAT</name>
<feature type="active site" description="Proton donor" evidence="4">
    <location>
        <position position="336"/>
    </location>
</feature>
<dbReference type="InterPro" id="IPR016292">
    <property type="entry name" value="Epoxide_hydrolase"/>
</dbReference>
<protein>
    <submittedName>
        <fullName evidence="7">Pimeloyl-ACP methyl ester carboxylesterase</fullName>
    </submittedName>
</protein>
<dbReference type="PANTHER" id="PTHR21661">
    <property type="entry name" value="EPOXIDE HYDROLASE 1-RELATED"/>
    <property type="match status" value="1"/>
</dbReference>
<evidence type="ECO:0000256" key="2">
    <source>
        <dbReference type="ARBA" id="ARBA00022797"/>
    </source>
</evidence>